<proteinExistence type="predicted"/>
<reference evidence="1" key="2">
    <citation type="submission" date="2023-05" db="EMBL/GenBank/DDBJ databases">
        <authorList>
            <person name="Fouks B."/>
        </authorList>
    </citation>
    <scope>NUCLEOTIDE SEQUENCE</scope>
    <source>
        <strain evidence="1">Stay&amp;Tobe</strain>
        <tissue evidence="1">Testes</tissue>
    </source>
</reference>
<reference evidence="1" key="1">
    <citation type="journal article" date="2023" name="IScience">
        <title>Live-bearing cockroach genome reveals convergent evolutionary mechanisms linked to viviparity in insects and beyond.</title>
        <authorList>
            <person name="Fouks B."/>
            <person name="Harrison M.C."/>
            <person name="Mikhailova A.A."/>
            <person name="Marchal E."/>
            <person name="English S."/>
            <person name="Carruthers M."/>
            <person name="Jennings E.C."/>
            <person name="Chiamaka E.L."/>
            <person name="Frigard R.A."/>
            <person name="Pippel M."/>
            <person name="Attardo G.M."/>
            <person name="Benoit J.B."/>
            <person name="Bornberg-Bauer E."/>
            <person name="Tobe S.S."/>
        </authorList>
    </citation>
    <scope>NUCLEOTIDE SEQUENCE</scope>
    <source>
        <tissue evidence="1">Testes</tissue>
    </source>
</reference>
<protein>
    <submittedName>
        <fullName evidence="1">Uncharacterized protein</fullName>
    </submittedName>
</protein>
<accession>A0AAD8ALU6</accession>
<feature type="non-terminal residue" evidence="1">
    <location>
        <position position="108"/>
    </location>
</feature>
<dbReference type="EMBL" id="JASPKZ010000038">
    <property type="protein sequence ID" value="KAJ9600991.1"/>
    <property type="molecule type" value="Genomic_DNA"/>
</dbReference>
<evidence type="ECO:0000313" key="1">
    <source>
        <dbReference type="EMBL" id="KAJ9600991.1"/>
    </source>
</evidence>
<evidence type="ECO:0000313" key="2">
    <source>
        <dbReference type="Proteomes" id="UP001233999"/>
    </source>
</evidence>
<comment type="caution">
    <text evidence="1">The sequence shown here is derived from an EMBL/GenBank/DDBJ whole genome shotgun (WGS) entry which is preliminary data.</text>
</comment>
<keyword evidence="2" id="KW-1185">Reference proteome</keyword>
<organism evidence="1 2">
    <name type="scientific">Diploptera punctata</name>
    <name type="common">Pacific beetle cockroach</name>
    <dbReference type="NCBI Taxonomy" id="6984"/>
    <lineage>
        <taxon>Eukaryota</taxon>
        <taxon>Metazoa</taxon>
        <taxon>Ecdysozoa</taxon>
        <taxon>Arthropoda</taxon>
        <taxon>Hexapoda</taxon>
        <taxon>Insecta</taxon>
        <taxon>Pterygota</taxon>
        <taxon>Neoptera</taxon>
        <taxon>Polyneoptera</taxon>
        <taxon>Dictyoptera</taxon>
        <taxon>Blattodea</taxon>
        <taxon>Blaberoidea</taxon>
        <taxon>Blaberidae</taxon>
        <taxon>Diplopterinae</taxon>
        <taxon>Diploptera</taxon>
    </lineage>
</organism>
<dbReference type="AlphaFoldDB" id="A0AAD8ALU6"/>
<sequence length="108" mass="12719">SCTIHLVMNTQQNIQNLNMSRDISGLIIEWKLLLNNWKSIHAIIIVSYLTRYLKIIAQDKNLSCRTLKTSIMFSVYAEKRNLIESTKEFNWKNRRIGVIFRDADVVVY</sequence>
<gene>
    <name evidence="1" type="ORF">L9F63_000829</name>
</gene>
<feature type="non-terminal residue" evidence="1">
    <location>
        <position position="1"/>
    </location>
</feature>
<dbReference type="Proteomes" id="UP001233999">
    <property type="component" value="Unassembled WGS sequence"/>
</dbReference>
<name>A0AAD8ALU6_DIPPU</name>